<feature type="transmembrane region" description="Helical" evidence="1">
    <location>
        <begin position="303"/>
        <end position="321"/>
    </location>
</feature>
<feature type="transmembrane region" description="Helical" evidence="1">
    <location>
        <begin position="164"/>
        <end position="183"/>
    </location>
</feature>
<evidence type="ECO:0000313" key="3">
    <source>
        <dbReference type="Proteomes" id="UP000198217"/>
    </source>
</evidence>
<feature type="transmembrane region" description="Helical" evidence="1">
    <location>
        <begin position="270"/>
        <end position="291"/>
    </location>
</feature>
<evidence type="ECO:0000256" key="1">
    <source>
        <dbReference type="SAM" id="Phobius"/>
    </source>
</evidence>
<proteinExistence type="predicted"/>
<evidence type="ECO:0000313" key="2">
    <source>
        <dbReference type="EMBL" id="SCG79898.1"/>
    </source>
</evidence>
<dbReference type="AlphaFoldDB" id="A0A1C5KAX2"/>
<name>A0A1C5KAX2_9ACTN</name>
<protein>
    <submittedName>
        <fullName evidence="2">Low temperature requirement protein LtrA</fullName>
    </submittedName>
</protein>
<feature type="transmembrane region" description="Helical" evidence="1">
    <location>
        <begin position="110"/>
        <end position="128"/>
    </location>
</feature>
<dbReference type="PANTHER" id="PTHR36840:SF1">
    <property type="entry name" value="BLL5714 PROTEIN"/>
    <property type="match status" value="1"/>
</dbReference>
<feature type="transmembrane region" description="Helical" evidence="1">
    <location>
        <begin position="20"/>
        <end position="42"/>
    </location>
</feature>
<feature type="transmembrane region" description="Helical" evidence="1">
    <location>
        <begin position="140"/>
        <end position="158"/>
    </location>
</feature>
<dbReference type="PANTHER" id="PTHR36840">
    <property type="entry name" value="BLL5714 PROTEIN"/>
    <property type="match status" value="1"/>
</dbReference>
<feature type="transmembrane region" description="Helical" evidence="1">
    <location>
        <begin position="236"/>
        <end position="258"/>
    </location>
</feature>
<feature type="transmembrane region" description="Helical" evidence="1">
    <location>
        <begin position="333"/>
        <end position="352"/>
    </location>
</feature>
<keyword evidence="3" id="KW-1185">Reference proteome</keyword>
<dbReference type="RefSeq" id="WP_088996927.1">
    <property type="nucleotide sequence ID" value="NZ_LT607750.1"/>
</dbReference>
<keyword evidence="1" id="KW-1133">Transmembrane helix</keyword>
<dbReference type="EMBL" id="LT607750">
    <property type="protein sequence ID" value="SCG79898.1"/>
    <property type="molecule type" value="Genomic_DNA"/>
</dbReference>
<keyword evidence="1" id="KW-0812">Transmembrane</keyword>
<organism evidence="2 3">
    <name type="scientific">Micromonospora echinaurantiaca</name>
    <dbReference type="NCBI Taxonomy" id="47857"/>
    <lineage>
        <taxon>Bacteria</taxon>
        <taxon>Bacillati</taxon>
        <taxon>Actinomycetota</taxon>
        <taxon>Actinomycetes</taxon>
        <taxon>Micromonosporales</taxon>
        <taxon>Micromonosporaceae</taxon>
        <taxon>Micromonospora</taxon>
    </lineage>
</organism>
<dbReference type="Pfam" id="PF06772">
    <property type="entry name" value="LtrA"/>
    <property type="match status" value="1"/>
</dbReference>
<feature type="transmembrane region" description="Helical" evidence="1">
    <location>
        <begin position="48"/>
        <end position="67"/>
    </location>
</feature>
<reference evidence="2 3" key="1">
    <citation type="submission" date="2016-06" db="EMBL/GenBank/DDBJ databases">
        <authorList>
            <person name="Kjaerup R.B."/>
            <person name="Dalgaard T.S."/>
            <person name="Juul-Madsen H.R."/>
        </authorList>
    </citation>
    <scope>NUCLEOTIDE SEQUENCE [LARGE SCALE GENOMIC DNA]</scope>
    <source>
        <strain evidence="2 3">DSM 43904</strain>
    </source>
</reference>
<accession>A0A1C5KAX2</accession>
<dbReference type="Proteomes" id="UP000198217">
    <property type="component" value="Chromosome I"/>
</dbReference>
<dbReference type="InterPro" id="IPR010640">
    <property type="entry name" value="Low_temperature_requirement_A"/>
</dbReference>
<sequence length="387" mass="41047">MKSGSERLLRRRDDPIRTSFLELLFDLSFVLPLSQLSSVLLADLSVPGALRAMLLLAPVFWVWLTVISSTDWYDPGTGAVRLLLGGAALGSLLMGVAVPEALDDRALMFAAAYVAVHLGRGLIVGVALRRHPLRRRTLRVLTWYGATSVLWLAGAFVPAVRVPLWLVALAVDLVGPVLGWPAPRLGRTRPDELRLSGTHVAERFQQIFIVSLGELILSAGLSYARAGPSPARTATFMLAFAVAVLIGLLYVTPAGVALAPAIDRSTPARLAVTVGYLHIVMIAGVVATAVGTELAIARPTEPAKTGALVVTVAGPTLFLAGRMLLSAAIYRRFSWPQLAALLAMPAVAVVTVELPLLVLAAATTSVLFLTAALDHTGFFAPRPSRPA</sequence>
<feature type="transmembrane region" description="Helical" evidence="1">
    <location>
        <begin position="204"/>
        <end position="224"/>
    </location>
</feature>
<gene>
    <name evidence="2" type="ORF">GA0070609_6129</name>
</gene>
<feature type="transmembrane region" description="Helical" evidence="1">
    <location>
        <begin position="79"/>
        <end position="98"/>
    </location>
</feature>
<keyword evidence="1" id="KW-0472">Membrane</keyword>